<gene>
    <name evidence="2" type="ORF">QRT05_04780</name>
</gene>
<dbReference type="CDD" id="cd11614">
    <property type="entry name" value="SAF_CpaB_FlgA_like"/>
    <property type="match status" value="1"/>
</dbReference>
<evidence type="ECO:0000313" key="3">
    <source>
        <dbReference type="Proteomes" id="UP001321453"/>
    </source>
</evidence>
<reference evidence="2 3" key="1">
    <citation type="submission" date="2023-06" db="EMBL/GenBank/DDBJ databases">
        <title>Cellulomonas sp. MW9 Whole genome sequence.</title>
        <authorList>
            <person name="Park S."/>
        </authorList>
    </citation>
    <scope>NUCLEOTIDE SEQUENCE [LARGE SCALE GENOMIC DNA]</scope>
    <source>
        <strain evidence="2 3">MW9</strain>
    </source>
</reference>
<evidence type="ECO:0000259" key="1">
    <source>
        <dbReference type="SMART" id="SM00858"/>
    </source>
</evidence>
<name>A0ABT7S4T1_9CELL</name>
<comment type="caution">
    <text evidence="2">The sequence shown here is derived from an EMBL/GenBank/DDBJ whole genome shotgun (WGS) entry which is preliminary data.</text>
</comment>
<organism evidence="2 3">
    <name type="scientific">Cellulomonas edaphi</name>
    <dbReference type="NCBI Taxonomy" id="3053468"/>
    <lineage>
        <taxon>Bacteria</taxon>
        <taxon>Bacillati</taxon>
        <taxon>Actinomycetota</taxon>
        <taxon>Actinomycetes</taxon>
        <taxon>Micrococcales</taxon>
        <taxon>Cellulomonadaceae</taxon>
        <taxon>Cellulomonas</taxon>
    </lineage>
</organism>
<dbReference type="EMBL" id="JAUCGR010000001">
    <property type="protein sequence ID" value="MDM7830638.1"/>
    <property type="molecule type" value="Genomic_DNA"/>
</dbReference>
<dbReference type="RefSeq" id="WP_289445787.1">
    <property type="nucleotide sequence ID" value="NZ_JAUCGR010000001.1"/>
</dbReference>
<dbReference type="SMART" id="SM00858">
    <property type="entry name" value="SAF"/>
    <property type="match status" value="1"/>
</dbReference>
<accession>A0ABT7S4T1</accession>
<dbReference type="Pfam" id="PF08666">
    <property type="entry name" value="SAF"/>
    <property type="match status" value="1"/>
</dbReference>
<keyword evidence="3" id="KW-1185">Reference proteome</keyword>
<dbReference type="Proteomes" id="UP001321453">
    <property type="component" value="Unassembled WGS sequence"/>
</dbReference>
<protein>
    <submittedName>
        <fullName evidence="2">SAF domain-containing protein</fullName>
    </submittedName>
</protein>
<proteinExistence type="predicted"/>
<sequence length="225" mass="22288">MSHFASAPPPLERRRAPFAVTVRALMWRGRFVVVAVCLAAVASSVVDALRPPEPPTVGVVVAARALPAGRTLGVDDVRLVRLPVAVAPDGAAHGAAALLGAATAVPLTAGTPVVPGLLVPDDLAGPPGTVVAAVRLADPAVASLLAAGMRVDVLSATPDDERGRVVAARALVLPAPPAAADEPGPFAVPAGDDTSYPVLLAVAPDEVDELAAAAASALLSAVVVP</sequence>
<feature type="domain" description="SAF" evidence="1">
    <location>
        <begin position="57"/>
        <end position="119"/>
    </location>
</feature>
<evidence type="ECO:0000313" key="2">
    <source>
        <dbReference type="EMBL" id="MDM7830638.1"/>
    </source>
</evidence>
<dbReference type="InterPro" id="IPR013974">
    <property type="entry name" value="SAF"/>
</dbReference>